<proteinExistence type="predicted"/>
<comment type="caution">
    <text evidence="1">The sequence shown here is derived from an EMBL/GenBank/DDBJ whole genome shotgun (WGS) entry which is preliminary data.</text>
</comment>
<organism evidence="1 2">
    <name type="scientific">Brassica cretica</name>
    <name type="common">Mustard</name>
    <dbReference type="NCBI Taxonomy" id="69181"/>
    <lineage>
        <taxon>Eukaryota</taxon>
        <taxon>Viridiplantae</taxon>
        <taxon>Streptophyta</taxon>
        <taxon>Embryophyta</taxon>
        <taxon>Tracheophyta</taxon>
        <taxon>Spermatophyta</taxon>
        <taxon>Magnoliopsida</taxon>
        <taxon>eudicotyledons</taxon>
        <taxon>Gunneridae</taxon>
        <taxon>Pentapetalae</taxon>
        <taxon>rosids</taxon>
        <taxon>malvids</taxon>
        <taxon>Brassicales</taxon>
        <taxon>Brassicaceae</taxon>
        <taxon>Brassiceae</taxon>
        <taxon>Brassica</taxon>
    </lineage>
</organism>
<dbReference type="Proteomes" id="UP000712281">
    <property type="component" value="Unassembled WGS sequence"/>
</dbReference>
<accession>A0A8S9G005</accession>
<evidence type="ECO:0000313" key="1">
    <source>
        <dbReference type="EMBL" id="KAF2538594.1"/>
    </source>
</evidence>
<dbReference type="AlphaFoldDB" id="A0A8S9G005"/>
<dbReference type="EMBL" id="QGKW02002228">
    <property type="protein sequence ID" value="KAF2538594.1"/>
    <property type="molecule type" value="Genomic_DNA"/>
</dbReference>
<evidence type="ECO:0000313" key="2">
    <source>
        <dbReference type="Proteomes" id="UP000712281"/>
    </source>
</evidence>
<sequence>MNSTSLDLKMKDVIMECSTPVTSLSWIPMECNIAAGILQKVLGGITVAGGYEFVIYYIQDGSFSLGRFKQCWSHFTSHFCIPFTRDNLGYRIARKAHAQLNQPVNEVAAWYRSAVKCDPWCYDSFTSYPLFS</sequence>
<protein>
    <submittedName>
        <fullName evidence="1">Uncharacterized protein</fullName>
    </submittedName>
</protein>
<reference evidence="1" key="1">
    <citation type="submission" date="2019-12" db="EMBL/GenBank/DDBJ databases">
        <title>Genome sequencing and annotation of Brassica cretica.</title>
        <authorList>
            <person name="Studholme D.J."/>
            <person name="Sarris P.F."/>
        </authorList>
    </citation>
    <scope>NUCLEOTIDE SEQUENCE</scope>
    <source>
        <strain evidence="1">PFS-001/15</strain>
        <tissue evidence="1">Leaf</tissue>
    </source>
</reference>
<gene>
    <name evidence="1" type="ORF">F2Q68_00022413</name>
</gene>
<name>A0A8S9G005_BRACR</name>